<dbReference type="OrthoDB" id="8410618at2"/>
<dbReference type="SUPFAM" id="SSF52540">
    <property type="entry name" value="P-loop containing nucleoside triphosphate hydrolases"/>
    <property type="match status" value="1"/>
</dbReference>
<organism evidence="1 2">
    <name type="scientific">Pseudooceanicola lipolyticus</name>
    <dbReference type="NCBI Taxonomy" id="2029104"/>
    <lineage>
        <taxon>Bacteria</taxon>
        <taxon>Pseudomonadati</taxon>
        <taxon>Pseudomonadota</taxon>
        <taxon>Alphaproteobacteria</taxon>
        <taxon>Rhodobacterales</taxon>
        <taxon>Paracoccaceae</taxon>
        <taxon>Pseudooceanicola</taxon>
    </lineage>
</organism>
<evidence type="ECO:0000313" key="1">
    <source>
        <dbReference type="EMBL" id="PJE37204.1"/>
    </source>
</evidence>
<reference evidence="1 2" key="1">
    <citation type="journal article" date="2018" name="Int. J. Syst. Evol. Microbiol.">
        <title>Pseudooceanicola lipolyticus sp. nov., a marine alphaproteobacterium, reclassification of Oceanicola flagellatus as Pseudooceanicola flagellatus comb. nov. and emended description of the genus Pseudooceanicola.</title>
        <authorList>
            <person name="Huang M.-M."/>
            <person name="Guo L.-L."/>
            <person name="Wu Y.-H."/>
            <person name="Lai Q.-L."/>
            <person name="Shao Z.-Z."/>
            <person name="Wang C.-S."/>
            <person name="Wu M."/>
            <person name="Xu X.-W."/>
        </authorList>
    </citation>
    <scope>NUCLEOTIDE SEQUENCE [LARGE SCALE GENOMIC DNA]</scope>
    <source>
        <strain evidence="1 2">157</strain>
    </source>
</reference>
<dbReference type="EMBL" id="PGTB01000019">
    <property type="protein sequence ID" value="PJE37204.1"/>
    <property type="molecule type" value="Genomic_DNA"/>
</dbReference>
<keyword evidence="2" id="KW-1185">Reference proteome</keyword>
<evidence type="ECO:0000313" key="2">
    <source>
        <dbReference type="Proteomes" id="UP000231553"/>
    </source>
</evidence>
<dbReference type="AlphaFoldDB" id="A0A2M8J353"/>
<sequence length="234" mass="26975">MKLERRFMPVWHVASYPRSGNHLVRALLEYATQRPTMGCPGASRDTPIHSRNPNQQARLIVISEAEPIAYKSHFTNQIQQHEHDHRIDRFLLITRDPVEAIASHLARDFGKRLIVTERHIRIAVERELNAYLSLLYAYRAYPDERRYHIRFEDLTGADDRSLEAANSLLRAARVPLMQLDEAEWQRVRAIAKNSQSSLSPSKQVVRDRIRAAVAERISLAEAAHFLTTGLWPAE</sequence>
<dbReference type="InterPro" id="IPR027417">
    <property type="entry name" value="P-loop_NTPase"/>
</dbReference>
<protein>
    <recommendedName>
        <fullName evidence="3">Sulfotransferase domain-containing protein</fullName>
    </recommendedName>
</protein>
<dbReference type="RefSeq" id="WP_100161979.1">
    <property type="nucleotide sequence ID" value="NZ_PGTB01000019.1"/>
</dbReference>
<gene>
    <name evidence="1" type="ORF">CVM52_07955</name>
</gene>
<comment type="caution">
    <text evidence="1">The sequence shown here is derived from an EMBL/GenBank/DDBJ whole genome shotgun (WGS) entry which is preliminary data.</text>
</comment>
<dbReference type="Gene3D" id="3.40.50.300">
    <property type="entry name" value="P-loop containing nucleotide triphosphate hydrolases"/>
    <property type="match status" value="1"/>
</dbReference>
<proteinExistence type="predicted"/>
<dbReference type="Proteomes" id="UP000231553">
    <property type="component" value="Unassembled WGS sequence"/>
</dbReference>
<name>A0A2M8J353_9RHOB</name>
<evidence type="ECO:0008006" key="3">
    <source>
        <dbReference type="Google" id="ProtNLM"/>
    </source>
</evidence>
<accession>A0A2M8J353</accession>